<proteinExistence type="predicted"/>
<reference evidence="2 3" key="1">
    <citation type="journal article" date="2021" name="ISME J.">
        <title>Genomic evolution of the class Acidithiobacillia: deep-branching Proteobacteria living in extreme acidic conditions.</title>
        <authorList>
            <person name="Moya-Beltran A."/>
            <person name="Beard S."/>
            <person name="Rojas-Villalobos C."/>
            <person name="Issotta F."/>
            <person name="Gallardo Y."/>
            <person name="Ulloa R."/>
            <person name="Giaveno A."/>
            <person name="Degli Esposti M."/>
            <person name="Johnson D.B."/>
            <person name="Quatrini R."/>
        </authorList>
    </citation>
    <scope>NUCLEOTIDE SEQUENCE [LARGE SCALE GENOMIC DNA]</scope>
    <source>
        <strain evidence="2 3">ATCC 19703</strain>
    </source>
</reference>
<evidence type="ECO:0000259" key="1">
    <source>
        <dbReference type="Pfam" id="PF05229"/>
    </source>
</evidence>
<dbReference type="InterPro" id="IPR007893">
    <property type="entry name" value="Spore_coat_U/FanG"/>
</dbReference>
<evidence type="ECO:0000313" key="2">
    <source>
        <dbReference type="EMBL" id="MBU2739426.1"/>
    </source>
</evidence>
<gene>
    <name evidence="2" type="ORF">HJG40_11660</name>
</gene>
<sequence length="151" mass="15398">MKTATFNVEATVAPICKVSAQNLNFGSYTPGTSLDGQSEISGACTNGTQFTVSWSPGLHAGSAGYDNRNMAGTGSGPATSADLLHYQLYSTANHNAVLGDGSDGTITVSSAGIGMNTVLSANMYGQIPDTTANQQAVPGTYSDTITVTVTY</sequence>
<dbReference type="EMBL" id="JABELD010000092">
    <property type="protein sequence ID" value="MBU2739426.1"/>
    <property type="molecule type" value="Genomic_DNA"/>
</dbReference>
<organism evidence="2 3">
    <name type="scientific">Acidithiobacillus concretivorus</name>
    <dbReference type="NCBI Taxonomy" id="3063952"/>
    <lineage>
        <taxon>Bacteria</taxon>
        <taxon>Pseudomonadati</taxon>
        <taxon>Pseudomonadota</taxon>
        <taxon>Acidithiobacillia</taxon>
        <taxon>Acidithiobacillales</taxon>
        <taxon>Acidithiobacillaceae</taxon>
        <taxon>Acidithiobacillus</taxon>
    </lineage>
</organism>
<keyword evidence="2" id="KW-0167">Capsid protein</keyword>
<dbReference type="SMART" id="SM00972">
    <property type="entry name" value="SCPU"/>
    <property type="match status" value="1"/>
</dbReference>
<dbReference type="Proteomes" id="UP001197028">
    <property type="component" value="Unassembled WGS sequence"/>
</dbReference>
<accession>A0ABS5ZS00</accession>
<dbReference type="PANTHER" id="PTHR37089">
    <property type="entry name" value="PROTEIN U-RELATED"/>
    <property type="match status" value="1"/>
</dbReference>
<dbReference type="Pfam" id="PF05229">
    <property type="entry name" value="SCPU"/>
    <property type="match status" value="1"/>
</dbReference>
<protein>
    <submittedName>
        <fullName evidence="2">Spore coat protein U domain-containing protein</fullName>
    </submittedName>
</protein>
<evidence type="ECO:0000313" key="3">
    <source>
        <dbReference type="Proteomes" id="UP001197028"/>
    </source>
</evidence>
<dbReference type="InterPro" id="IPR053167">
    <property type="entry name" value="Spore_coat_component"/>
</dbReference>
<feature type="domain" description="Spore coat protein U/FanG" evidence="1">
    <location>
        <begin position="3"/>
        <end position="148"/>
    </location>
</feature>
<name>A0ABS5ZS00_9PROT</name>
<keyword evidence="2" id="KW-0946">Virion</keyword>
<dbReference type="RefSeq" id="WP_215864343.1">
    <property type="nucleotide sequence ID" value="NZ_JABELD010000092.1"/>
</dbReference>
<comment type="caution">
    <text evidence="2">The sequence shown here is derived from an EMBL/GenBank/DDBJ whole genome shotgun (WGS) entry which is preliminary data.</text>
</comment>
<keyword evidence="3" id="KW-1185">Reference proteome</keyword>